<keyword evidence="2" id="KW-1185">Reference proteome</keyword>
<dbReference type="STRING" id="1161919.EPIR_3579"/>
<sequence length="33" mass="3770">MVLPIAAHHGTVYRISTDNIELVDNFCVLLMRK</sequence>
<evidence type="ECO:0000313" key="2">
    <source>
        <dbReference type="Proteomes" id="UP000018217"/>
    </source>
</evidence>
<proteinExistence type="predicted"/>
<dbReference type="AlphaFoldDB" id="V5ZD14"/>
<accession>V5ZD14</accession>
<reference evidence="1 2" key="1">
    <citation type="journal article" date="2013" name="Syst. Appl. Microbiol.">
        <title>Phylogenetic position and virulence apparatus of the pear flower necrosis pathogen Erwinia piriflorinigrans CFBP 5888T as assessed by comparative genomics.</title>
        <authorList>
            <person name="Smits T.H."/>
            <person name="Rezzonico F."/>
            <person name="Lopez M.M."/>
            <person name="Blom J."/>
            <person name="Goesmann A."/>
            <person name="Frey J.E."/>
            <person name="Duffy B."/>
        </authorList>
    </citation>
    <scope>NUCLEOTIDE SEQUENCE [LARGE SCALE GENOMIC DNA]</scope>
    <source>
        <strain evidence="2">CFBP5888</strain>
    </source>
</reference>
<dbReference type="Proteomes" id="UP000018217">
    <property type="component" value="Unassembled WGS sequence"/>
</dbReference>
<comment type="caution">
    <text evidence="1">The sequence shown here is derived from an EMBL/GenBank/DDBJ whole genome shotgun (WGS) entry which is preliminary data.</text>
</comment>
<name>V5ZD14_9GAMM</name>
<gene>
    <name evidence="1" type="ORF">EPIR_3579</name>
</gene>
<protein>
    <submittedName>
        <fullName evidence="1">Uncharacterized protein</fullName>
    </submittedName>
</protein>
<organism evidence="1 2">
    <name type="scientific">Erwinia piriflorinigrans CFBP 5888</name>
    <dbReference type="NCBI Taxonomy" id="1161919"/>
    <lineage>
        <taxon>Bacteria</taxon>
        <taxon>Pseudomonadati</taxon>
        <taxon>Pseudomonadota</taxon>
        <taxon>Gammaproteobacteria</taxon>
        <taxon>Enterobacterales</taxon>
        <taxon>Erwiniaceae</taxon>
        <taxon>Erwinia</taxon>
    </lineage>
</organism>
<evidence type="ECO:0000313" key="1">
    <source>
        <dbReference type="EMBL" id="CCG88942.1"/>
    </source>
</evidence>
<dbReference type="EMBL" id="CAHS01000022">
    <property type="protein sequence ID" value="CCG88942.1"/>
    <property type="molecule type" value="Genomic_DNA"/>
</dbReference>